<keyword evidence="3" id="KW-1185">Reference proteome</keyword>
<proteinExistence type="predicted"/>
<dbReference type="EMBL" id="VLTN01000031">
    <property type="protein sequence ID" value="KAA0150851.1"/>
    <property type="molecule type" value="Genomic_DNA"/>
</dbReference>
<organism evidence="2 3">
    <name type="scientific">Cafeteria roenbergensis</name>
    <name type="common">Marine flagellate</name>
    <dbReference type="NCBI Taxonomy" id="33653"/>
    <lineage>
        <taxon>Eukaryota</taxon>
        <taxon>Sar</taxon>
        <taxon>Stramenopiles</taxon>
        <taxon>Bigyra</taxon>
        <taxon>Opalozoa</taxon>
        <taxon>Bicosoecida</taxon>
        <taxon>Cafeteriaceae</taxon>
        <taxon>Cafeteria</taxon>
    </lineage>
</organism>
<reference evidence="2 3" key="1">
    <citation type="submission" date="2019-07" db="EMBL/GenBank/DDBJ databases">
        <title>Genomes of Cafeteria roenbergensis.</title>
        <authorList>
            <person name="Fischer M.G."/>
            <person name="Hackl T."/>
            <person name="Roman M."/>
        </authorList>
    </citation>
    <scope>NUCLEOTIDE SEQUENCE [LARGE SCALE GENOMIC DNA]</scope>
    <source>
        <strain evidence="2 3">BVI</strain>
    </source>
</reference>
<evidence type="ECO:0000313" key="3">
    <source>
        <dbReference type="Proteomes" id="UP000323011"/>
    </source>
</evidence>
<gene>
    <name evidence="2" type="ORF">FNF29_04965</name>
</gene>
<dbReference type="AlphaFoldDB" id="A0A5A8CGB3"/>
<evidence type="ECO:0000313" key="2">
    <source>
        <dbReference type="EMBL" id="KAA0150851.1"/>
    </source>
</evidence>
<comment type="caution">
    <text evidence="2">The sequence shown here is derived from an EMBL/GenBank/DDBJ whole genome shotgun (WGS) entry which is preliminary data.</text>
</comment>
<feature type="transmembrane region" description="Helical" evidence="1">
    <location>
        <begin position="393"/>
        <end position="426"/>
    </location>
</feature>
<dbReference type="Proteomes" id="UP000323011">
    <property type="component" value="Unassembled WGS sequence"/>
</dbReference>
<accession>A0A5A8CGB3</accession>
<name>A0A5A8CGB3_CAFRO</name>
<protein>
    <submittedName>
        <fullName evidence="2">Uncharacterized protein</fullName>
    </submittedName>
</protein>
<evidence type="ECO:0000256" key="1">
    <source>
        <dbReference type="SAM" id="Phobius"/>
    </source>
</evidence>
<sequence length="428" mass="43111">MAATAAGLAGGDANSSLVASVLSGAAVFNSSATLRRAADGDTAALAVWETRTLVAADDGVRVSPDHAAAAKVPFAVVAELQGLVEAKPGHVSFLSYIGTAGAAFGLRPLVAVGGTLSVEMQPGAFLGEQLTALPFADAESLFVVSLRARQAEALNGTGAIVGVGALFPGARVLRIQPAGRPAGELHVTGLPARTEGGGWQAVQSSYRPGGWFPLLEVQSVSACGAAVGAGQVVRSAVVDPSEPCILVPDTDQRALDERLRQSNGVVRLSLGGGAIVDVNTTARESGLVAPDANASLAGVAVAVDPEDGGWPCVKPAQRGHHIVLGTTFLQGVAVEWDRRTGEVRVLQPEPLPEQPCDWSPHACAAGVSSLLLAECRSAQCEIAFGSPQQCSTVAFGAGISGLVAGVPALVGAAVAWCLVVPALAAARG</sequence>
<keyword evidence="1" id="KW-0472">Membrane</keyword>
<keyword evidence="1" id="KW-0812">Transmembrane</keyword>
<keyword evidence="1" id="KW-1133">Transmembrane helix</keyword>